<feature type="transmembrane region" description="Helical" evidence="1">
    <location>
        <begin position="36"/>
        <end position="52"/>
    </location>
</feature>
<protein>
    <submittedName>
        <fullName evidence="2">Tol-pal system YbgF family protein</fullName>
    </submittedName>
</protein>
<dbReference type="RefSeq" id="WP_373654250.1">
    <property type="nucleotide sequence ID" value="NZ_JBGUAW010000001.1"/>
</dbReference>
<accession>A0ABV4TSD2</accession>
<feature type="transmembrane region" description="Helical" evidence="1">
    <location>
        <begin position="151"/>
        <end position="170"/>
    </location>
</feature>
<feature type="transmembrane region" description="Helical" evidence="1">
    <location>
        <begin position="176"/>
        <end position="195"/>
    </location>
</feature>
<organism evidence="2 3">
    <name type="scientific">Thiohalorhabdus methylotrophus</name>
    <dbReference type="NCBI Taxonomy" id="3242694"/>
    <lineage>
        <taxon>Bacteria</taxon>
        <taxon>Pseudomonadati</taxon>
        <taxon>Pseudomonadota</taxon>
        <taxon>Gammaproteobacteria</taxon>
        <taxon>Thiohalorhabdales</taxon>
        <taxon>Thiohalorhabdaceae</taxon>
        <taxon>Thiohalorhabdus</taxon>
    </lineage>
</organism>
<keyword evidence="1" id="KW-0472">Membrane</keyword>
<keyword evidence="1" id="KW-1133">Transmembrane helix</keyword>
<dbReference type="Proteomes" id="UP001575181">
    <property type="component" value="Unassembled WGS sequence"/>
</dbReference>
<reference evidence="2 3" key="1">
    <citation type="submission" date="2024-08" db="EMBL/GenBank/DDBJ databases">
        <title>Whole-genome sequencing of halo(alkali)philic microorganisms from hypersaline lakes.</title>
        <authorList>
            <person name="Sorokin D.Y."/>
            <person name="Merkel A.Y."/>
            <person name="Messina E."/>
            <person name="Yakimov M."/>
        </authorList>
    </citation>
    <scope>NUCLEOTIDE SEQUENCE [LARGE SCALE GENOMIC DNA]</scope>
    <source>
        <strain evidence="2 3">Cl-TMA</strain>
    </source>
</reference>
<sequence>MLRLLTFPFRPRPLALLAGSAALAPATVIPAGGPAVGLLMAVTLLHFGFRLLDQTVLGMAPAPRPTLRPDGPALVRTVALLGTLMAYGALGLTLLVLTRPVVLGLFLPMMAALLPAVILVTGRERRLFSALLAGLHPVLLGRTIRLLGRPYWAPVAVLLLLVAGGAGAALAEPLPLWALLAGGGFWAGYGMLFLFRAAGGLGAVWARGLGYPAVGRPAVLPTPPAKAEPVRRERVAELVRENRLTEAARLLREEVLEAPEDLNRWERLYGVLRALEQDGPFLAGSRAFITALLRAGREERALEVAQDGLNRDPAFRPSRPEQVHPLALAARTAGRPRLALRLMNRFSHRYPDHPDVPAVVLLSGRILKEDFRQGERARRTLASLLRRYPDHPAAAEARTLLSGLAEAS</sequence>
<name>A0ABV4TSD2_9GAMM</name>
<feature type="transmembrane region" description="Helical" evidence="1">
    <location>
        <begin position="101"/>
        <end position="120"/>
    </location>
</feature>
<proteinExistence type="predicted"/>
<comment type="caution">
    <text evidence="2">The sequence shown here is derived from an EMBL/GenBank/DDBJ whole genome shotgun (WGS) entry which is preliminary data.</text>
</comment>
<dbReference type="InterPro" id="IPR011990">
    <property type="entry name" value="TPR-like_helical_dom_sf"/>
</dbReference>
<dbReference type="EMBL" id="JBGUAW010000001">
    <property type="protein sequence ID" value="MFA9459465.1"/>
    <property type="molecule type" value="Genomic_DNA"/>
</dbReference>
<gene>
    <name evidence="2" type="ORF">ACERLL_01325</name>
</gene>
<feature type="transmembrane region" description="Helical" evidence="1">
    <location>
        <begin position="73"/>
        <end position="95"/>
    </location>
</feature>
<keyword evidence="3" id="KW-1185">Reference proteome</keyword>
<evidence type="ECO:0000313" key="2">
    <source>
        <dbReference type="EMBL" id="MFA9459465.1"/>
    </source>
</evidence>
<keyword evidence="1" id="KW-0812">Transmembrane</keyword>
<dbReference type="Gene3D" id="1.25.40.10">
    <property type="entry name" value="Tetratricopeptide repeat domain"/>
    <property type="match status" value="1"/>
</dbReference>
<evidence type="ECO:0000313" key="3">
    <source>
        <dbReference type="Proteomes" id="UP001575181"/>
    </source>
</evidence>
<evidence type="ECO:0000256" key="1">
    <source>
        <dbReference type="SAM" id="Phobius"/>
    </source>
</evidence>